<name>A0ABY5P785_9LACT</name>
<evidence type="ECO:0000256" key="2">
    <source>
        <dbReference type="ARBA" id="ARBA00022491"/>
    </source>
</evidence>
<dbReference type="InterPro" id="IPR036390">
    <property type="entry name" value="WH_DNA-bd_sf"/>
</dbReference>
<organism evidence="16 17">
    <name type="scientific">Fundicoccus culcitae</name>
    <dbReference type="NCBI Taxonomy" id="2969821"/>
    <lineage>
        <taxon>Bacteria</taxon>
        <taxon>Bacillati</taxon>
        <taxon>Bacillota</taxon>
        <taxon>Bacilli</taxon>
        <taxon>Lactobacillales</taxon>
        <taxon>Aerococcaceae</taxon>
        <taxon>Fundicoccus</taxon>
    </lineage>
</organism>
<keyword evidence="7 12" id="KW-0805">Transcription regulation</keyword>
<feature type="domain" description="Peptidase S24/S26A/S26B/S26C" evidence="14">
    <location>
        <begin position="84"/>
        <end position="198"/>
    </location>
</feature>
<dbReference type="Pfam" id="PF00717">
    <property type="entry name" value="Peptidase_S24"/>
    <property type="match status" value="1"/>
</dbReference>
<dbReference type="RefSeq" id="WP_313794102.1">
    <property type="nucleotide sequence ID" value="NZ_CP102453.1"/>
</dbReference>
<dbReference type="CDD" id="cd06529">
    <property type="entry name" value="S24_LexA-like"/>
    <property type="match status" value="1"/>
</dbReference>
<keyword evidence="4 12" id="KW-0227">DNA damage</keyword>
<comment type="catalytic activity">
    <reaction evidence="12">
        <text>Hydrolysis of Ala-|-Gly bond in repressor LexA.</text>
        <dbReference type="EC" id="3.4.21.88"/>
    </reaction>
</comment>
<accession>A0ABY5P785</accession>
<feature type="active site" description="For autocatalytic cleavage activity" evidence="12">
    <location>
        <position position="165"/>
    </location>
</feature>
<feature type="domain" description="LexA repressor DNA-binding" evidence="15">
    <location>
        <begin position="1"/>
        <end position="65"/>
    </location>
</feature>
<dbReference type="PRINTS" id="PR00726">
    <property type="entry name" value="LEXASERPTASE"/>
</dbReference>
<keyword evidence="5 12" id="KW-0378">Hydrolase</keyword>
<keyword evidence="10 12" id="KW-0234">DNA repair</keyword>
<evidence type="ECO:0000256" key="1">
    <source>
        <dbReference type="ARBA" id="ARBA00007484"/>
    </source>
</evidence>
<comment type="subunit">
    <text evidence="12">Homodimer.</text>
</comment>
<dbReference type="GO" id="GO:0004252">
    <property type="term" value="F:serine-type endopeptidase activity"/>
    <property type="evidence" value="ECO:0007669"/>
    <property type="project" value="UniProtKB-EC"/>
</dbReference>
<keyword evidence="9 12" id="KW-0804">Transcription</keyword>
<dbReference type="InterPro" id="IPR006200">
    <property type="entry name" value="LexA"/>
</dbReference>
<proteinExistence type="inferred from homology"/>
<feature type="site" description="Cleavage; by autolysis" evidence="12">
    <location>
        <begin position="91"/>
        <end position="92"/>
    </location>
</feature>
<dbReference type="InterPro" id="IPR015927">
    <property type="entry name" value="Peptidase_S24_S26A/B/C"/>
</dbReference>
<dbReference type="Pfam" id="PF01726">
    <property type="entry name" value="LexA_DNA_bind"/>
    <property type="match status" value="1"/>
</dbReference>
<dbReference type="InterPro" id="IPR036388">
    <property type="entry name" value="WH-like_DNA-bd_sf"/>
</dbReference>
<dbReference type="InterPro" id="IPR006197">
    <property type="entry name" value="Peptidase_S24_LexA"/>
</dbReference>
<evidence type="ECO:0000259" key="15">
    <source>
        <dbReference type="Pfam" id="PF01726"/>
    </source>
</evidence>
<reference evidence="16 17" key="1">
    <citation type="submission" date="2022-08" db="EMBL/GenBank/DDBJ databases">
        <title>Aerococcaceae sp. nov isolated from spoiled eye mask.</title>
        <authorList>
            <person name="Zhou G."/>
            <person name="Xie X.-B."/>
            <person name="Shi Q.-S."/>
            <person name="Wang Y.-S."/>
            <person name="Wen X."/>
            <person name="Peng H."/>
            <person name="Yang X.-J."/>
            <person name="Tao H.-B."/>
            <person name="Huang X.-M."/>
        </authorList>
    </citation>
    <scope>NUCLEOTIDE SEQUENCE [LARGE SCALE GENOMIC DNA]</scope>
    <source>
        <strain evidence="17">DM20194951</strain>
    </source>
</reference>
<evidence type="ECO:0000256" key="4">
    <source>
        <dbReference type="ARBA" id="ARBA00022763"/>
    </source>
</evidence>
<dbReference type="PANTHER" id="PTHR33516:SF2">
    <property type="entry name" value="LEXA REPRESSOR-RELATED"/>
    <property type="match status" value="1"/>
</dbReference>
<evidence type="ECO:0000256" key="12">
    <source>
        <dbReference type="HAMAP-Rule" id="MF_00015"/>
    </source>
</evidence>
<dbReference type="Gene3D" id="1.10.10.10">
    <property type="entry name" value="Winged helix-like DNA-binding domain superfamily/Winged helix DNA-binding domain"/>
    <property type="match status" value="1"/>
</dbReference>
<evidence type="ECO:0000256" key="6">
    <source>
        <dbReference type="ARBA" id="ARBA00022813"/>
    </source>
</evidence>
<dbReference type="SUPFAM" id="SSF51306">
    <property type="entry name" value="LexA/Signal peptidase"/>
    <property type="match status" value="1"/>
</dbReference>
<keyword evidence="8 12" id="KW-0238">DNA-binding</keyword>
<dbReference type="EC" id="3.4.21.88" evidence="12"/>
<evidence type="ECO:0000313" key="17">
    <source>
        <dbReference type="Proteomes" id="UP001315967"/>
    </source>
</evidence>
<dbReference type="CDD" id="cd00090">
    <property type="entry name" value="HTH_ARSR"/>
    <property type="match status" value="1"/>
</dbReference>
<keyword evidence="17" id="KW-1185">Reference proteome</keyword>
<evidence type="ECO:0000256" key="11">
    <source>
        <dbReference type="ARBA" id="ARBA00023236"/>
    </source>
</evidence>
<keyword evidence="3 12" id="KW-0235">DNA replication</keyword>
<evidence type="ECO:0000256" key="5">
    <source>
        <dbReference type="ARBA" id="ARBA00022801"/>
    </source>
</evidence>
<dbReference type="InterPro" id="IPR039418">
    <property type="entry name" value="LexA-like"/>
</dbReference>
<dbReference type="InterPro" id="IPR006199">
    <property type="entry name" value="LexA_DNA-bd_dom"/>
</dbReference>
<dbReference type="InterPro" id="IPR011991">
    <property type="entry name" value="ArsR-like_HTH"/>
</dbReference>
<sequence>MNTLSTKQMNILKAIAEAIESNGYPPTVREIGSAIGLSSTSTVHGHLSRLEKAGYIQRDASKTRTIELTPLAIDALGLESNQVPLLGRVAAGSPILAVEEATDYYPAPQDIPYDASELFMLEIAGESMINIGIMDGDYITVRRQSSANNGEIVIAMTDTDEVTCKTFYKRDNYYILRPENDHMEDIILPSVTILGRVVSLYRKF</sequence>
<dbReference type="EMBL" id="CP102453">
    <property type="protein sequence ID" value="UUX34602.1"/>
    <property type="molecule type" value="Genomic_DNA"/>
</dbReference>
<evidence type="ECO:0000256" key="9">
    <source>
        <dbReference type="ARBA" id="ARBA00023163"/>
    </source>
</evidence>
<evidence type="ECO:0000256" key="3">
    <source>
        <dbReference type="ARBA" id="ARBA00022705"/>
    </source>
</evidence>
<comment type="function">
    <text evidence="12">Represses a number of genes involved in the response to DNA damage (SOS response), including recA and lexA. In the presence of single-stranded DNA, RecA interacts with LexA causing an autocatalytic cleavage which disrupts the DNA-binding part of LexA, leading to derepression of the SOS regulon and eventually DNA repair.</text>
</comment>
<feature type="DNA-binding region" description="H-T-H motif" evidence="12">
    <location>
        <begin position="28"/>
        <end position="48"/>
    </location>
</feature>
<dbReference type="InterPro" id="IPR050077">
    <property type="entry name" value="LexA_repressor"/>
</dbReference>
<keyword evidence="2 12" id="KW-0678">Repressor</keyword>
<dbReference type="HAMAP" id="MF_00015">
    <property type="entry name" value="LexA"/>
    <property type="match status" value="1"/>
</dbReference>
<evidence type="ECO:0000256" key="7">
    <source>
        <dbReference type="ARBA" id="ARBA00023015"/>
    </source>
</evidence>
<evidence type="ECO:0000256" key="10">
    <source>
        <dbReference type="ARBA" id="ARBA00023204"/>
    </source>
</evidence>
<keyword evidence="11 12" id="KW-0742">SOS response</keyword>
<dbReference type="PANTHER" id="PTHR33516">
    <property type="entry name" value="LEXA REPRESSOR"/>
    <property type="match status" value="1"/>
</dbReference>
<dbReference type="SUPFAM" id="SSF46785">
    <property type="entry name" value="Winged helix' DNA-binding domain"/>
    <property type="match status" value="1"/>
</dbReference>
<dbReference type="Gene3D" id="2.10.109.10">
    <property type="entry name" value="Umud Fragment, subunit A"/>
    <property type="match status" value="1"/>
</dbReference>
<feature type="active site" description="For autocatalytic cleavage activity" evidence="12">
    <location>
        <position position="127"/>
    </location>
</feature>
<dbReference type="NCBIfam" id="TIGR00498">
    <property type="entry name" value="lexA"/>
    <property type="match status" value="1"/>
</dbReference>
<evidence type="ECO:0000256" key="13">
    <source>
        <dbReference type="RuleBase" id="RU003991"/>
    </source>
</evidence>
<dbReference type="Proteomes" id="UP001315967">
    <property type="component" value="Chromosome"/>
</dbReference>
<dbReference type="InterPro" id="IPR036286">
    <property type="entry name" value="LexA/Signal_pep-like_sf"/>
</dbReference>
<gene>
    <name evidence="12 16" type="primary">lexA</name>
    <name evidence="16" type="ORF">NRE15_02830</name>
</gene>
<protein>
    <recommendedName>
        <fullName evidence="12">LexA repressor</fullName>
        <ecNumber evidence="12">3.4.21.88</ecNumber>
    </recommendedName>
</protein>
<keyword evidence="6 12" id="KW-0068">Autocatalytic cleavage</keyword>
<evidence type="ECO:0000313" key="16">
    <source>
        <dbReference type="EMBL" id="UUX34602.1"/>
    </source>
</evidence>
<comment type="similarity">
    <text evidence="1 12 13">Belongs to the peptidase S24 family.</text>
</comment>
<evidence type="ECO:0000256" key="8">
    <source>
        <dbReference type="ARBA" id="ARBA00023125"/>
    </source>
</evidence>
<evidence type="ECO:0000259" key="14">
    <source>
        <dbReference type="Pfam" id="PF00717"/>
    </source>
</evidence>